<feature type="transmembrane region" description="Helical" evidence="11">
    <location>
        <begin position="12"/>
        <end position="29"/>
    </location>
</feature>
<gene>
    <name evidence="12" type="ORF">CPB84DRAFT_212840</name>
</gene>
<dbReference type="GO" id="GO:0004497">
    <property type="term" value="F:monooxygenase activity"/>
    <property type="evidence" value="ECO:0007669"/>
    <property type="project" value="UniProtKB-KW"/>
</dbReference>
<dbReference type="GO" id="GO:0005506">
    <property type="term" value="F:iron ion binding"/>
    <property type="evidence" value="ECO:0007669"/>
    <property type="project" value="InterPro"/>
</dbReference>
<comment type="cofactor">
    <cofactor evidence="1 9">
        <name>heme</name>
        <dbReference type="ChEBI" id="CHEBI:30413"/>
    </cofactor>
</comment>
<dbReference type="PANTHER" id="PTHR46300">
    <property type="entry name" value="P450, PUTATIVE (EUROFUNG)-RELATED-RELATED"/>
    <property type="match status" value="1"/>
</dbReference>
<dbReference type="InterPro" id="IPR036396">
    <property type="entry name" value="Cyt_P450_sf"/>
</dbReference>
<dbReference type="GO" id="GO:0016705">
    <property type="term" value="F:oxidoreductase activity, acting on paired donors, with incorporation or reduction of molecular oxygen"/>
    <property type="evidence" value="ECO:0007669"/>
    <property type="project" value="InterPro"/>
</dbReference>
<keyword evidence="13" id="KW-1185">Reference proteome</keyword>
<dbReference type="InterPro" id="IPR050364">
    <property type="entry name" value="Cytochrome_P450_fung"/>
</dbReference>
<dbReference type="InterPro" id="IPR001128">
    <property type="entry name" value="Cyt_P450"/>
</dbReference>
<dbReference type="OrthoDB" id="2789670at2759"/>
<comment type="caution">
    <text evidence="12">The sequence shown here is derived from an EMBL/GenBank/DDBJ whole genome shotgun (WGS) entry which is preliminary data.</text>
</comment>
<evidence type="ECO:0000256" key="2">
    <source>
        <dbReference type="ARBA" id="ARBA00005179"/>
    </source>
</evidence>
<evidence type="ECO:0000256" key="7">
    <source>
        <dbReference type="ARBA" id="ARBA00023004"/>
    </source>
</evidence>
<dbReference type="CDD" id="cd11065">
    <property type="entry name" value="CYP64-like"/>
    <property type="match status" value="1"/>
</dbReference>
<dbReference type="PROSITE" id="PS00086">
    <property type="entry name" value="CYTOCHROME_P450"/>
    <property type="match status" value="1"/>
</dbReference>
<evidence type="ECO:0000256" key="8">
    <source>
        <dbReference type="ARBA" id="ARBA00023033"/>
    </source>
</evidence>
<sequence length="532" mass="59603">MLSTIFSEEITLYHTSVFFLVFFTLCSLLRRRRAQQLANSKGLPHPPGPNPLPIVGNLFDLARGNETGIYERLAKEYGELVFLSALGKHVLVVNSFQAATELFDKRSAIYSDRAQAVMSHELMGWDFSFAHMRYGERWKKHRRVFHRQFQQAIAPAYWSIQRREAHALLRRLLHSPENLDYHLRHNAAAVIMSVTYGITIAFTGDHYIRLAEKALEGMAAAARPGAFLVDFVPFLKHIPDWVPGTSFKRKAQEWRAAVTGMKDAPFATVVNDMKDGKATPSFVCNLLNELDVKEGVDDDIETIKNCAGLTYAAGAESTVSTLASFILAIVLYPEVQAKAQDELDRVVGRDRLPDFSDRPSLPYISAIIKEVLRWNPVAPLGFPHMSTQGDELNGYFIPAGTIVIGHSRAILNDPIVFPEPRRFNPDRFMSEQDKCPNSNRHLSPTDPLSASFGYGRRFCPGRYVGEAQVWISVACILSSFNIGPALDEMGLPIEVTPGFTTGMICHPLPFRFSMKPRGESAKVLIQQTEFNS</sequence>
<organism evidence="12 13">
    <name type="scientific">Gymnopilus junonius</name>
    <name type="common">Spectacular rustgill mushroom</name>
    <name type="synonym">Gymnopilus spectabilis subsp. junonius</name>
    <dbReference type="NCBI Taxonomy" id="109634"/>
    <lineage>
        <taxon>Eukaryota</taxon>
        <taxon>Fungi</taxon>
        <taxon>Dikarya</taxon>
        <taxon>Basidiomycota</taxon>
        <taxon>Agaricomycotina</taxon>
        <taxon>Agaricomycetes</taxon>
        <taxon>Agaricomycetidae</taxon>
        <taxon>Agaricales</taxon>
        <taxon>Agaricineae</taxon>
        <taxon>Hymenogastraceae</taxon>
        <taxon>Gymnopilus</taxon>
    </lineage>
</organism>
<dbReference type="GO" id="GO:0020037">
    <property type="term" value="F:heme binding"/>
    <property type="evidence" value="ECO:0007669"/>
    <property type="project" value="InterPro"/>
</dbReference>
<evidence type="ECO:0000256" key="1">
    <source>
        <dbReference type="ARBA" id="ARBA00001971"/>
    </source>
</evidence>
<evidence type="ECO:0000256" key="11">
    <source>
        <dbReference type="SAM" id="Phobius"/>
    </source>
</evidence>
<keyword evidence="11" id="KW-0472">Membrane</keyword>
<proteinExistence type="inferred from homology"/>
<evidence type="ECO:0000256" key="10">
    <source>
        <dbReference type="RuleBase" id="RU000461"/>
    </source>
</evidence>
<keyword evidence="7 9" id="KW-0408">Iron</keyword>
<dbReference type="Pfam" id="PF00067">
    <property type="entry name" value="p450"/>
    <property type="match status" value="1"/>
</dbReference>
<keyword evidence="8 10" id="KW-0503">Monooxygenase</keyword>
<comment type="similarity">
    <text evidence="3 10">Belongs to the cytochrome P450 family.</text>
</comment>
<evidence type="ECO:0000256" key="5">
    <source>
        <dbReference type="ARBA" id="ARBA00022723"/>
    </source>
</evidence>
<dbReference type="EMBL" id="JADNYJ010000012">
    <property type="protein sequence ID" value="KAF8908212.1"/>
    <property type="molecule type" value="Genomic_DNA"/>
</dbReference>
<evidence type="ECO:0000313" key="12">
    <source>
        <dbReference type="EMBL" id="KAF8908212.1"/>
    </source>
</evidence>
<dbReference type="PANTHER" id="PTHR46300:SF7">
    <property type="entry name" value="P450, PUTATIVE (EUROFUNG)-RELATED"/>
    <property type="match status" value="1"/>
</dbReference>
<dbReference type="Proteomes" id="UP000724874">
    <property type="component" value="Unassembled WGS sequence"/>
</dbReference>
<keyword evidence="6 10" id="KW-0560">Oxidoreductase</keyword>
<dbReference type="InterPro" id="IPR002401">
    <property type="entry name" value="Cyt_P450_E_grp-I"/>
</dbReference>
<keyword evidence="5 9" id="KW-0479">Metal-binding</keyword>
<feature type="binding site" description="axial binding residue" evidence="9">
    <location>
        <position position="459"/>
    </location>
    <ligand>
        <name>heme</name>
        <dbReference type="ChEBI" id="CHEBI:30413"/>
    </ligand>
    <ligandPart>
        <name>Fe</name>
        <dbReference type="ChEBI" id="CHEBI:18248"/>
    </ligandPart>
</feature>
<dbReference type="SUPFAM" id="SSF48264">
    <property type="entry name" value="Cytochrome P450"/>
    <property type="match status" value="1"/>
</dbReference>
<evidence type="ECO:0000256" key="4">
    <source>
        <dbReference type="ARBA" id="ARBA00022617"/>
    </source>
</evidence>
<evidence type="ECO:0000256" key="6">
    <source>
        <dbReference type="ARBA" id="ARBA00023002"/>
    </source>
</evidence>
<dbReference type="PRINTS" id="PR00463">
    <property type="entry name" value="EP450I"/>
</dbReference>
<accession>A0A9P5TSU5</accession>
<dbReference type="PRINTS" id="PR00385">
    <property type="entry name" value="P450"/>
</dbReference>
<evidence type="ECO:0000256" key="9">
    <source>
        <dbReference type="PIRSR" id="PIRSR602401-1"/>
    </source>
</evidence>
<evidence type="ECO:0000256" key="3">
    <source>
        <dbReference type="ARBA" id="ARBA00010617"/>
    </source>
</evidence>
<keyword evidence="4 9" id="KW-0349">Heme</keyword>
<dbReference type="Gene3D" id="1.10.630.10">
    <property type="entry name" value="Cytochrome P450"/>
    <property type="match status" value="1"/>
</dbReference>
<comment type="pathway">
    <text evidence="2">Secondary metabolite biosynthesis.</text>
</comment>
<dbReference type="AlphaFoldDB" id="A0A9P5TSU5"/>
<dbReference type="InterPro" id="IPR017972">
    <property type="entry name" value="Cyt_P450_CS"/>
</dbReference>
<protein>
    <submittedName>
        <fullName evidence="12">Cytochrome P450</fullName>
    </submittedName>
</protein>
<keyword evidence="11" id="KW-1133">Transmembrane helix</keyword>
<reference evidence="12" key="1">
    <citation type="submission" date="2020-11" db="EMBL/GenBank/DDBJ databases">
        <authorList>
            <consortium name="DOE Joint Genome Institute"/>
            <person name="Ahrendt S."/>
            <person name="Riley R."/>
            <person name="Andreopoulos W."/>
            <person name="LaButti K."/>
            <person name="Pangilinan J."/>
            <person name="Ruiz-duenas F.J."/>
            <person name="Barrasa J.M."/>
            <person name="Sanchez-Garcia M."/>
            <person name="Camarero S."/>
            <person name="Miyauchi S."/>
            <person name="Serrano A."/>
            <person name="Linde D."/>
            <person name="Babiker R."/>
            <person name="Drula E."/>
            <person name="Ayuso-Fernandez I."/>
            <person name="Pacheco R."/>
            <person name="Padilla G."/>
            <person name="Ferreira P."/>
            <person name="Barriuso J."/>
            <person name="Kellner H."/>
            <person name="Castanera R."/>
            <person name="Alfaro M."/>
            <person name="Ramirez L."/>
            <person name="Pisabarro A.G."/>
            <person name="Kuo A."/>
            <person name="Tritt A."/>
            <person name="Lipzen A."/>
            <person name="He G."/>
            <person name="Yan M."/>
            <person name="Ng V."/>
            <person name="Cullen D."/>
            <person name="Martin F."/>
            <person name="Rosso M.-N."/>
            <person name="Henrissat B."/>
            <person name="Hibbett D."/>
            <person name="Martinez A.T."/>
            <person name="Grigoriev I.V."/>
        </authorList>
    </citation>
    <scope>NUCLEOTIDE SEQUENCE</scope>
    <source>
        <strain evidence="12">AH 44721</strain>
    </source>
</reference>
<evidence type="ECO:0000313" key="13">
    <source>
        <dbReference type="Proteomes" id="UP000724874"/>
    </source>
</evidence>
<keyword evidence="11" id="KW-0812">Transmembrane</keyword>
<name>A0A9P5TSU5_GYMJU</name>